<dbReference type="InterPro" id="IPR016176">
    <property type="entry name" value="Cbl-dep_enz_cat"/>
</dbReference>
<dbReference type="Gene3D" id="3.20.20.240">
    <property type="entry name" value="Methylmalonyl-CoA mutase"/>
    <property type="match status" value="1"/>
</dbReference>
<gene>
    <name evidence="1" type="ORF">BECKDK2373C_GA0170839_10932</name>
</gene>
<dbReference type="SUPFAM" id="SSF51703">
    <property type="entry name" value="Cobalamin (vitamin B12)-dependent enzymes"/>
    <property type="match status" value="1"/>
</dbReference>
<accession>A0A450T6B6</accession>
<evidence type="ECO:0008006" key="2">
    <source>
        <dbReference type="Google" id="ProtNLM"/>
    </source>
</evidence>
<reference evidence="1" key="1">
    <citation type="submission" date="2019-02" db="EMBL/GenBank/DDBJ databases">
        <authorList>
            <person name="Gruber-Vodicka R. H."/>
            <person name="Seah K. B. B."/>
        </authorList>
    </citation>
    <scope>NUCLEOTIDE SEQUENCE</scope>
    <source>
        <strain evidence="1">BECK_DK161</strain>
    </source>
</reference>
<protein>
    <recommendedName>
        <fullName evidence="2">Methylmalonyl-CoA mutase</fullName>
    </recommendedName>
</protein>
<sequence length="117" mass="13001">MNRNLDFTKLDYDAIGFPTSGFDQWKAKAEKISGKTLDQMVSATMENIDVNPLYTKEDIAGFPHLGHVAGIPPLLPGPLPLYVRHQALDRAPVRRILHCRREQRLLSAQPRGGADGP</sequence>
<name>A0A450T6B6_9GAMM</name>
<organism evidence="1">
    <name type="scientific">Candidatus Kentrum sp. DK</name>
    <dbReference type="NCBI Taxonomy" id="2126562"/>
    <lineage>
        <taxon>Bacteria</taxon>
        <taxon>Pseudomonadati</taxon>
        <taxon>Pseudomonadota</taxon>
        <taxon>Gammaproteobacteria</taxon>
        <taxon>Candidatus Kentrum</taxon>
    </lineage>
</organism>
<dbReference type="GO" id="GO:0031419">
    <property type="term" value="F:cobalamin binding"/>
    <property type="evidence" value="ECO:0007669"/>
    <property type="project" value="InterPro"/>
</dbReference>
<dbReference type="AlphaFoldDB" id="A0A450T6B6"/>
<proteinExistence type="predicted"/>
<dbReference type="EMBL" id="CAADEY010000093">
    <property type="protein sequence ID" value="VFJ61966.1"/>
    <property type="molecule type" value="Genomic_DNA"/>
</dbReference>
<evidence type="ECO:0000313" key="1">
    <source>
        <dbReference type="EMBL" id="VFJ61966.1"/>
    </source>
</evidence>
<dbReference type="GO" id="GO:0003824">
    <property type="term" value="F:catalytic activity"/>
    <property type="evidence" value="ECO:0007669"/>
    <property type="project" value="InterPro"/>
</dbReference>